<proteinExistence type="predicted"/>
<comment type="subcellular location">
    <subcellularLocation>
        <location evidence="1">Membrane</location>
        <topology evidence="1">Single-pass membrane protein</topology>
    </subcellularLocation>
</comment>
<evidence type="ECO:0000256" key="9">
    <source>
        <dbReference type="ARBA" id="ARBA00048679"/>
    </source>
</evidence>
<gene>
    <name evidence="13" type="ORF">LWI28_018294</name>
</gene>
<dbReference type="InterPro" id="IPR032872">
    <property type="entry name" value="WAK_assoc_C"/>
</dbReference>
<evidence type="ECO:0000313" key="14">
    <source>
        <dbReference type="Proteomes" id="UP001064489"/>
    </source>
</evidence>
<evidence type="ECO:0000256" key="1">
    <source>
        <dbReference type="ARBA" id="ARBA00004167"/>
    </source>
</evidence>
<evidence type="ECO:0000256" key="4">
    <source>
        <dbReference type="ARBA" id="ARBA00022729"/>
    </source>
</evidence>
<comment type="catalytic activity">
    <reaction evidence="8">
        <text>L-threonyl-[protein] + ATP = O-phospho-L-threonyl-[protein] + ADP + H(+)</text>
        <dbReference type="Rhea" id="RHEA:46608"/>
        <dbReference type="Rhea" id="RHEA-COMP:11060"/>
        <dbReference type="Rhea" id="RHEA-COMP:11605"/>
        <dbReference type="ChEBI" id="CHEBI:15378"/>
        <dbReference type="ChEBI" id="CHEBI:30013"/>
        <dbReference type="ChEBI" id="CHEBI:30616"/>
        <dbReference type="ChEBI" id="CHEBI:61977"/>
        <dbReference type="ChEBI" id="CHEBI:456216"/>
        <dbReference type="EC" id="2.7.11.1"/>
    </reaction>
</comment>
<organism evidence="13 14">
    <name type="scientific">Acer negundo</name>
    <name type="common">Box elder</name>
    <dbReference type="NCBI Taxonomy" id="4023"/>
    <lineage>
        <taxon>Eukaryota</taxon>
        <taxon>Viridiplantae</taxon>
        <taxon>Streptophyta</taxon>
        <taxon>Embryophyta</taxon>
        <taxon>Tracheophyta</taxon>
        <taxon>Spermatophyta</taxon>
        <taxon>Magnoliopsida</taxon>
        <taxon>eudicotyledons</taxon>
        <taxon>Gunneridae</taxon>
        <taxon>Pentapetalae</taxon>
        <taxon>rosids</taxon>
        <taxon>malvids</taxon>
        <taxon>Sapindales</taxon>
        <taxon>Sapindaceae</taxon>
        <taxon>Hippocastanoideae</taxon>
        <taxon>Acereae</taxon>
        <taxon>Acer</taxon>
    </lineage>
</organism>
<keyword evidence="6" id="KW-0472">Membrane</keyword>
<accession>A0AAD5NPP4</accession>
<evidence type="ECO:0000256" key="7">
    <source>
        <dbReference type="ARBA" id="ARBA00023180"/>
    </source>
</evidence>
<dbReference type="Pfam" id="PF13947">
    <property type="entry name" value="GUB_WAK_bind"/>
    <property type="match status" value="1"/>
</dbReference>
<evidence type="ECO:0000256" key="3">
    <source>
        <dbReference type="ARBA" id="ARBA00022692"/>
    </source>
</evidence>
<dbReference type="Pfam" id="PF14380">
    <property type="entry name" value="WAK_assoc"/>
    <property type="match status" value="1"/>
</dbReference>
<protein>
    <recommendedName>
        <fullName evidence="2">non-specific serine/threonine protein kinase</fullName>
        <ecNumber evidence="2">2.7.11.1</ecNumber>
    </recommendedName>
</protein>
<keyword evidence="4 10" id="KW-0732">Signal</keyword>
<dbReference type="GO" id="GO:0004674">
    <property type="term" value="F:protein serine/threonine kinase activity"/>
    <property type="evidence" value="ECO:0007669"/>
    <property type="project" value="UniProtKB-KW"/>
</dbReference>
<evidence type="ECO:0000259" key="11">
    <source>
        <dbReference type="Pfam" id="PF13947"/>
    </source>
</evidence>
<keyword evidence="5" id="KW-1133">Transmembrane helix</keyword>
<comment type="catalytic activity">
    <reaction evidence="9">
        <text>L-seryl-[protein] + ATP = O-phospho-L-seryl-[protein] + ADP + H(+)</text>
        <dbReference type="Rhea" id="RHEA:17989"/>
        <dbReference type="Rhea" id="RHEA-COMP:9863"/>
        <dbReference type="Rhea" id="RHEA-COMP:11604"/>
        <dbReference type="ChEBI" id="CHEBI:15378"/>
        <dbReference type="ChEBI" id="CHEBI:29999"/>
        <dbReference type="ChEBI" id="CHEBI:30616"/>
        <dbReference type="ChEBI" id="CHEBI:83421"/>
        <dbReference type="ChEBI" id="CHEBI:456216"/>
        <dbReference type="EC" id="2.7.11.1"/>
    </reaction>
</comment>
<evidence type="ECO:0000256" key="6">
    <source>
        <dbReference type="ARBA" id="ARBA00023136"/>
    </source>
</evidence>
<evidence type="ECO:0000256" key="2">
    <source>
        <dbReference type="ARBA" id="ARBA00012513"/>
    </source>
</evidence>
<dbReference type="InterPro" id="IPR025287">
    <property type="entry name" value="WAK_GUB"/>
</dbReference>
<feature type="chain" id="PRO_5041960471" description="non-specific serine/threonine protein kinase" evidence="10">
    <location>
        <begin position="31"/>
        <end position="298"/>
    </location>
</feature>
<dbReference type="EC" id="2.7.11.1" evidence="2"/>
<name>A0AAD5NPP4_ACENE</name>
<comment type="caution">
    <text evidence="13">The sequence shown here is derived from an EMBL/GenBank/DDBJ whole genome shotgun (WGS) entry which is preliminary data.</text>
</comment>
<evidence type="ECO:0000259" key="12">
    <source>
        <dbReference type="Pfam" id="PF14380"/>
    </source>
</evidence>
<sequence>MNNNHVFPILTLLFAITILFFLIIVPVSHCQDVDDHQFSNCSIPYPYRCGSSEFNISYPFWGGDRPQYCGREGFEIKCHHDDHQYHFIEFENQKYRVLILSMNESHPTMTIARDDLWNNYCPGTETQDTVMLEHFLFKYSPNVGNLSFFHCQEIPPQHPGYFNCSLDGEFITGFYTVSVPNHPPPILPNLPDTCQLLEIKVPFLLTALVDLKGTRNLGDVVNKGFEVEFLLDNTPCCDCYLSGGKCGSNSSNPGKFLCYCHDHEPQMSACPHPGMFLHILSKYRRLPLCFKAYIILDI</sequence>
<dbReference type="GO" id="GO:0030247">
    <property type="term" value="F:polysaccharide binding"/>
    <property type="evidence" value="ECO:0007669"/>
    <property type="project" value="InterPro"/>
</dbReference>
<reference evidence="13" key="2">
    <citation type="submission" date="2023-02" db="EMBL/GenBank/DDBJ databases">
        <authorList>
            <person name="Swenson N.G."/>
            <person name="Wegrzyn J.L."/>
            <person name="Mcevoy S.L."/>
        </authorList>
    </citation>
    <scope>NUCLEOTIDE SEQUENCE</scope>
    <source>
        <strain evidence="13">91603</strain>
        <tissue evidence="13">Leaf</tissue>
    </source>
</reference>
<dbReference type="PANTHER" id="PTHR33138:SF85">
    <property type="entry name" value="LEAF RUST 10 DISEASE-RESISTANCE LOCUS RECEPTOR-LIKE PROTEIN KINASE-LIKE 2.7 ISOFORM X1"/>
    <property type="match status" value="1"/>
</dbReference>
<dbReference type="EMBL" id="JAJSOW010000103">
    <property type="protein sequence ID" value="KAI9174498.1"/>
    <property type="molecule type" value="Genomic_DNA"/>
</dbReference>
<feature type="signal peptide" evidence="10">
    <location>
        <begin position="1"/>
        <end position="30"/>
    </location>
</feature>
<evidence type="ECO:0000256" key="8">
    <source>
        <dbReference type="ARBA" id="ARBA00047899"/>
    </source>
</evidence>
<dbReference type="GO" id="GO:0016020">
    <property type="term" value="C:membrane"/>
    <property type="evidence" value="ECO:0007669"/>
    <property type="project" value="UniProtKB-SubCell"/>
</dbReference>
<keyword evidence="14" id="KW-1185">Reference proteome</keyword>
<reference evidence="13" key="1">
    <citation type="journal article" date="2022" name="Plant J.">
        <title>Strategies of tolerance reflected in two North American maple genomes.</title>
        <authorList>
            <person name="McEvoy S.L."/>
            <person name="Sezen U.U."/>
            <person name="Trouern-Trend A."/>
            <person name="McMahon S.M."/>
            <person name="Schaberg P.G."/>
            <person name="Yang J."/>
            <person name="Wegrzyn J.L."/>
            <person name="Swenson N.G."/>
        </authorList>
    </citation>
    <scope>NUCLEOTIDE SEQUENCE</scope>
    <source>
        <strain evidence="13">91603</strain>
    </source>
</reference>
<keyword evidence="3" id="KW-0812">Transmembrane</keyword>
<feature type="domain" description="Wall-associated receptor kinase galacturonan-binding" evidence="11">
    <location>
        <begin position="48"/>
        <end position="113"/>
    </location>
</feature>
<keyword evidence="7" id="KW-0325">Glycoprotein</keyword>
<evidence type="ECO:0000256" key="5">
    <source>
        <dbReference type="ARBA" id="ARBA00022989"/>
    </source>
</evidence>
<feature type="domain" description="Wall-associated receptor kinase C-terminal" evidence="12">
    <location>
        <begin position="193"/>
        <end position="262"/>
    </location>
</feature>
<dbReference type="PANTHER" id="PTHR33138">
    <property type="entry name" value="OS01G0690200 PROTEIN"/>
    <property type="match status" value="1"/>
</dbReference>
<dbReference type="Proteomes" id="UP001064489">
    <property type="component" value="Chromosome 8"/>
</dbReference>
<dbReference type="AlphaFoldDB" id="A0AAD5NPP4"/>
<evidence type="ECO:0000313" key="13">
    <source>
        <dbReference type="EMBL" id="KAI9174498.1"/>
    </source>
</evidence>
<evidence type="ECO:0000256" key="10">
    <source>
        <dbReference type="SAM" id="SignalP"/>
    </source>
</evidence>